<feature type="transmembrane region" description="Helical" evidence="1">
    <location>
        <begin position="52"/>
        <end position="69"/>
    </location>
</feature>
<dbReference type="Proteomes" id="UP000215828">
    <property type="component" value="Unassembled WGS sequence"/>
</dbReference>
<keyword evidence="1" id="KW-0472">Membrane</keyword>
<dbReference type="EMBL" id="NGNX01000003">
    <property type="protein sequence ID" value="OYR93244.1"/>
    <property type="molecule type" value="Genomic_DNA"/>
</dbReference>
<evidence type="ECO:0000313" key="3">
    <source>
        <dbReference type="EMBL" id="OYR93244.1"/>
    </source>
</evidence>
<evidence type="ECO:0000313" key="2">
    <source>
        <dbReference type="EMBL" id="OYR89028.1"/>
    </source>
</evidence>
<protein>
    <submittedName>
        <fullName evidence="3">Uncharacterized protein</fullName>
    </submittedName>
</protein>
<reference evidence="2" key="2">
    <citation type="submission" date="2017-05" db="EMBL/GenBank/DDBJ databases">
        <authorList>
            <person name="Lin X.B."/>
            <person name="Stothard P."/>
            <person name="Tasseva G."/>
            <person name="Walter J."/>
        </authorList>
    </citation>
    <scope>NUCLEOTIDE SEQUENCE</scope>
    <source>
        <strain evidence="2">609u</strain>
    </source>
</reference>
<keyword evidence="5" id="KW-1185">Reference proteome</keyword>
<organism evidence="3 4">
    <name type="scientific">Lactobacillus taiwanensis</name>
    <dbReference type="NCBI Taxonomy" id="508451"/>
    <lineage>
        <taxon>Bacteria</taxon>
        <taxon>Bacillati</taxon>
        <taxon>Bacillota</taxon>
        <taxon>Bacilli</taxon>
        <taxon>Lactobacillales</taxon>
        <taxon>Lactobacillaceae</taxon>
        <taxon>Lactobacillus</taxon>
    </lineage>
</organism>
<feature type="transmembrane region" description="Helical" evidence="1">
    <location>
        <begin position="20"/>
        <end position="40"/>
    </location>
</feature>
<accession>A0A256LIL1</accession>
<evidence type="ECO:0000256" key="1">
    <source>
        <dbReference type="SAM" id="Phobius"/>
    </source>
</evidence>
<dbReference type="AlphaFoldDB" id="A0A256LIL1"/>
<reference evidence="3 4" key="1">
    <citation type="submission" date="2017-04" db="EMBL/GenBank/DDBJ databases">
        <authorList>
            <person name="Afonso C.L."/>
            <person name="Miller P.J."/>
            <person name="Scott M.A."/>
            <person name="Spackman E."/>
            <person name="Goraichik I."/>
            <person name="Dimitrov K.M."/>
            <person name="Suarez D.L."/>
            <person name="Swayne D.E."/>
        </authorList>
    </citation>
    <scope>NUCLEOTIDE SEQUENCE [LARGE SCALE GENOMIC DNA]</scope>
    <source>
        <strain evidence="3 4">609q</strain>
    </source>
</reference>
<name>A0A256LIL1_9LACO</name>
<proteinExistence type="predicted"/>
<reference evidence="4 5" key="3">
    <citation type="submission" date="2017-09" db="EMBL/GenBank/DDBJ databases">
        <title>Tripartite evolution among Lactobacillus johnsonii, Lactobacillus taiwanensis, Lactobacillus reuteri and their rodent host.</title>
        <authorList>
            <person name="Wang T."/>
            <person name="Knowles S."/>
            <person name="Cheng C."/>
        </authorList>
    </citation>
    <scope>NUCLEOTIDE SEQUENCE [LARGE SCALE GENOMIC DNA]</scope>
    <source>
        <strain evidence="3 4">609q</strain>
        <strain evidence="2 5">609u</strain>
    </source>
</reference>
<keyword evidence="1" id="KW-1133">Transmembrane helix</keyword>
<gene>
    <name evidence="2" type="ORF">CBF53_00645</name>
    <name evidence="3" type="ORF">CBF70_01230</name>
</gene>
<dbReference type="Proteomes" id="UP000216316">
    <property type="component" value="Unassembled WGS sequence"/>
</dbReference>
<evidence type="ECO:0000313" key="5">
    <source>
        <dbReference type="Proteomes" id="UP000216316"/>
    </source>
</evidence>
<dbReference type="EMBL" id="NGNV01000002">
    <property type="protein sequence ID" value="OYR89028.1"/>
    <property type="molecule type" value="Genomic_DNA"/>
</dbReference>
<sequence>MIYSNKKTEKKSTFWWIKRLLTMAGLFYFGTYYVITKFFLHNFKYSKKLSNLSLLLLVIFEIVGLIYLLRDQKRVGD</sequence>
<evidence type="ECO:0000313" key="4">
    <source>
        <dbReference type="Proteomes" id="UP000215828"/>
    </source>
</evidence>
<comment type="caution">
    <text evidence="3">The sequence shown here is derived from an EMBL/GenBank/DDBJ whole genome shotgun (WGS) entry which is preliminary data.</text>
</comment>
<keyword evidence="1" id="KW-0812">Transmembrane</keyword>